<organism evidence="1 2">
    <name type="scientific">Carboxydothermus islandicus</name>
    <dbReference type="NCBI Taxonomy" id="661089"/>
    <lineage>
        <taxon>Bacteria</taxon>
        <taxon>Bacillati</taxon>
        <taxon>Bacillota</taxon>
        <taxon>Clostridia</taxon>
        <taxon>Thermoanaerobacterales</taxon>
        <taxon>Thermoanaerobacteraceae</taxon>
        <taxon>Carboxydothermus</taxon>
    </lineage>
</organism>
<protein>
    <submittedName>
        <fullName evidence="1">Uncharacterized protein</fullName>
    </submittedName>
</protein>
<keyword evidence="2" id="KW-1185">Reference proteome</keyword>
<gene>
    <name evidence="1" type="ORF">ciss_09030</name>
</gene>
<dbReference type="Proteomes" id="UP000187338">
    <property type="component" value="Unassembled WGS sequence"/>
</dbReference>
<dbReference type="STRING" id="661089.ciss_09030"/>
<dbReference type="EMBL" id="BDJL01000028">
    <property type="protein sequence ID" value="GAV24970.1"/>
    <property type="molecule type" value="Genomic_DNA"/>
</dbReference>
<proteinExistence type="predicted"/>
<sequence>MSWHAKYAEEDNDGRDYIAKFWYSPFRVIIKPITVKTLSIRYRQPGSFETSVAVSQGGLI</sequence>
<comment type="caution">
    <text evidence="1">The sequence shown here is derived from an EMBL/GenBank/DDBJ whole genome shotgun (WGS) entry which is preliminary data.</text>
</comment>
<evidence type="ECO:0000313" key="1">
    <source>
        <dbReference type="EMBL" id="GAV24970.1"/>
    </source>
</evidence>
<dbReference type="AlphaFoldDB" id="A0A1L8D1B7"/>
<evidence type="ECO:0000313" key="2">
    <source>
        <dbReference type="Proteomes" id="UP000187338"/>
    </source>
</evidence>
<reference evidence="2" key="1">
    <citation type="submission" date="2016-12" db="EMBL/GenBank/DDBJ databases">
        <title>Draft Genome Sequences od Carboxydothermus pertinax and islandicus, Hydrogenogenic Carboxydotrophic Bacteria.</title>
        <authorList>
            <person name="Fukuyama Y."/>
            <person name="Ohmae K."/>
            <person name="Yoneda Y."/>
            <person name="Yoshida T."/>
            <person name="Sako Y."/>
        </authorList>
    </citation>
    <scope>NUCLEOTIDE SEQUENCE [LARGE SCALE GENOMIC DNA]</scope>
    <source>
        <strain evidence="2">SET</strain>
    </source>
</reference>
<accession>A0A1L8D1B7</accession>
<name>A0A1L8D1B7_9THEO</name>